<dbReference type="EMBL" id="JACJII010000001">
    <property type="protein sequence ID" value="MBA9006752.1"/>
    <property type="molecule type" value="Genomic_DNA"/>
</dbReference>
<feature type="region of interest" description="Disordered" evidence="1">
    <location>
        <begin position="34"/>
        <end position="67"/>
    </location>
</feature>
<gene>
    <name evidence="4" type="ORF">HNR21_005634</name>
</gene>
<feature type="transmembrane region" description="Helical" evidence="2">
    <location>
        <begin position="71"/>
        <end position="91"/>
    </location>
</feature>
<evidence type="ECO:0000256" key="3">
    <source>
        <dbReference type="SAM" id="SignalP"/>
    </source>
</evidence>
<dbReference type="RefSeq" id="WP_182707555.1">
    <property type="nucleotide sequence ID" value="NZ_JACJII010000001.1"/>
</dbReference>
<evidence type="ECO:0000313" key="5">
    <source>
        <dbReference type="Proteomes" id="UP000539313"/>
    </source>
</evidence>
<evidence type="ECO:0000256" key="2">
    <source>
        <dbReference type="SAM" id="Phobius"/>
    </source>
</evidence>
<evidence type="ECO:0000256" key="1">
    <source>
        <dbReference type="SAM" id="MobiDB-lite"/>
    </source>
</evidence>
<dbReference type="AlphaFoldDB" id="A0A7W3RB96"/>
<organism evidence="4 5">
    <name type="scientific">Thermomonospora cellulosilytica</name>
    <dbReference type="NCBI Taxonomy" id="1411118"/>
    <lineage>
        <taxon>Bacteria</taxon>
        <taxon>Bacillati</taxon>
        <taxon>Actinomycetota</taxon>
        <taxon>Actinomycetes</taxon>
        <taxon>Streptosporangiales</taxon>
        <taxon>Thermomonosporaceae</taxon>
        <taxon>Thermomonospora</taxon>
    </lineage>
</organism>
<keyword evidence="2" id="KW-0472">Membrane</keyword>
<dbReference type="Proteomes" id="UP000539313">
    <property type="component" value="Unassembled WGS sequence"/>
</dbReference>
<name>A0A7W3RB96_9ACTN</name>
<comment type="caution">
    <text evidence="4">The sequence shown here is derived from an EMBL/GenBank/DDBJ whole genome shotgun (WGS) entry which is preliminary data.</text>
</comment>
<accession>A0A7W3RB96</accession>
<proteinExistence type="predicted"/>
<keyword evidence="5" id="KW-1185">Reference proteome</keyword>
<evidence type="ECO:0000313" key="4">
    <source>
        <dbReference type="EMBL" id="MBA9006752.1"/>
    </source>
</evidence>
<feature type="compositionally biased region" description="Low complexity" evidence="1">
    <location>
        <begin position="34"/>
        <end position="49"/>
    </location>
</feature>
<feature type="signal peptide" evidence="3">
    <location>
        <begin position="1"/>
        <end position="28"/>
    </location>
</feature>
<sequence>MINSVGRLGALTAALLLLTAVLAGPAAARERTVPAVQSAQPVQPAVVRPVADDEPRGEAEREEGSGGAARLLTIGSGLLLGIGIGFMFVFMRRGSSSGE</sequence>
<feature type="compositionally biased region" description="Basic and acidic residues" evidence="1">
    <location>
        <begin position="50"/>
        <end position="64"/>
    </location>
</feature>
<reference evidence="4 5" key="1">
    <citation type="submission" date="2020-08" db="EMBL/GenBank/DDBJ databases">
        <title>Sequencing the genomes of 1000 actinobacteria strains.</title>
        <authorList>
            <person name="Klenk H.-P."/>
        </authorList>
    </citation>
    <scope>NUCLEOTIDE SEQUENCE [LARGE SCALE GENOMIC DNA]</scope>
    <source>
        <strain evidence="4 5">DSM 45823</strain>
    </source>
</reference>
<keyword evidence="2" id="KW-1133">Transmembrane helix</keyword>
<protein>
    <submittedName>
        <fullName evidence="4">Uncharacterized protein</fullName>
    </submittedName>
</protein>
<keyword evidence="3" id="KW-0732">Signal</keyword>
<keyword evidence="2" id="KW-0812">Transmembrane</keyword>
<feature type="chain" id="PRO_5030651441" evidence="3">
    <location>
        <begin position="29"/>
        <end position="99"/>
    </location>
</feature>